<dbReference type="GO" id="GO:0098957">
    <property type="term" value="P:anterograde axonal transport of mitochondrion"/>
    <property type="evidence" value="ECO:0007669"/>
    <property type="project" value="TreeGrafter"/>
</dbReference>
<dbReference type="PANTHER" id="PTHR15751">
    <property type="entry name" value="TRAFFICKING KINESIN-BINDING PROTEIN"/>
    <property type="match status" value="1"/>
</dbReference>
<dbReference type="GO" id="GO:1904115">
    <property type="term" value="C:axon cytoplasm"/>
    <property type="evidence" value="ECO:0007669"/>
    <property type="project" value="GOC"/>
</dbReference>
<dbReference type="SMART" id="SM01424">
    <property type="entry name" value="HAP1_N"/>
    <property type="match status" value="1"/>
</dbReference>
<evidence type="ECO:0000256" key="2">
    <source>
        <dbReference type="ARBA" id="ARBA00023054"/>
    </source>
</evidence>
<name>A0A8B9LIU6_ASTMX</name>
<evidence type="ECO:0000256" key="3">
    <source>
        <dbReference type="ARBA" id="ARBA00023128"/>
    </source>
</evidence>
<dbReference type="Gene3D" id="1.10.287.1490">
    <property type="match status" value="1"/>
</dbReference>
<evidence type="ECO:0000259" key="5">
    <source>
        <dbReference type="SMART" id="SM01424"/>
    </source>
</evidence>
<dbReference type="GO" id="GO:0047496">
    <property type="term" value="P:vesicle transport along microtubule"/>
    <property type="evidence" value="ECO:0007669"/>
    <property type="project" value="TreeGrafter"/>
</dbReference>
<feature type="coiled-coil region" evidence="4">
    <location>
        <begin position="68"/>
        <end position="95"/>
    </location>
</feature>
<keyword evidence="2 4" id="KW-0175">Coiled coil</keyword>
<evidence type="ECO:0000313" key="7">
    <source>
        <dbReference type="Proteomes" id="UP000694621"/>
    </source>
</evidence>
<sequence length="328" mass="37540">MCSYPVNGCTRSHFTSLCLCTSTVLCSERVGQVTKTYHDIEAVTHLLEEKERDLELAARIGQSLLKQNKALTERNELLDEQLEIAREEIAQLRHELSMRDELLNLYASTEEIESAMESRSPIRRNESSSSLTNYIHYDFLQQKLKGLEEENLKLRTEADELTSETTIYEEQEQQLMMVCVEELSSVNKQVVDLSEELARKVEDSLRQQEEISSLLGQVVDLQQRCKGLMRENEELTQHLSATRENQSQLKTELKDLQERNSESEDMLQEAREEIKNLRNKSLPNSTVQRYSSIAAVFPMDSLAAEIEGTFRKGLDSPAPSEYKSVIAA</sequence>
<dbReference type="GO" id="GO:0022008">
    <property type="term" value="P:neurogenesis"/>
    <property type="evidence" value="ECO:0007669"/>
    <property type="project" value="TreeGrafter"/>
</dbReference>
<evidence type="ECO:0000313" key="6">
    <source>
        <dbReference type="Ensembl" id="ENSAMXP00005052120.1"/>
    </source>
</evidence>
<dbReference type="PANTHER" id="PTHR15751:SF14">
    <property type="entry name" value="HUNTINGTIN-ASSOCIATED PROTEIN 1"/>
    <property type="match status" value="1"/>
</dbReference>
<comment type="subcellular location">
    <subcellularLocation>
        <location evidence="1">Mitochondrion</location>
    </subcellularLocation>
</comment>
<dbReference type="GO" id="GO:0048011">
    <property type="term" value="P:neurotrophin TRK receptor signaling pathway"/>
    <property type="evidence" value="ECO:0007669"/>
    <property type="project" value="TreeGrafter"/>
</dbReference>
<feature type="coiled-coil region" evidence="4">
    <location>
        <begin position="137"/>
        <end position="164"/>
    </location>
</feature>
<evidence type="ECO:0000256" key="1">
    <source>
        <dbReference type="ARBA" id="ARBA00004173"/>
    </source>
</evidence>
<dbReference type="InterPro" id="IPR051946">
    <property type="entry name" value="Intracell_Traff-Reg"/>
</dbReference>
<dbReference type="GO" id="GO:0005102">
    <property type="term" value="F:signaling receptor binding"/>
    <property type="evidence" value="ECO:0007669"/>
    <property type="project" value="TreeGrafter"/>
</dbReference>
<dbReference type="Proteomes" id="UP000694621">
    <property type="component" value="Unplaced"/>
</dbReference>
<dbReference type="GO" id="GO:0005739">
    <property type="term" value="C:mitochondrion"/>
    <property type="evidence" value="ECO:0007669"/>
    <property type="project" value="UniProtKB-SubCell"/>
</dbReference>
<reference evidence="6" key="1">
    <citation type="submission" date="2025-08" db="UniProtKB">
        <authorList>
            <consortium name="Ensembl"/>
        </authorList>
    </citation>
    <scope>IDENTIFICATION</scope>
</reference>
<protein>
    <submittedName>
        <fullName evidence="6">Si:dkey-28e7.3</fullName>
    </submittedName>
</protein>
<dbReference type="GO" id="GO:0006605">
    <property type="term" value="P:protein targeting"/>
    <property type="evidence" value="ECO:0007669"/>
    <property type="project" value="TreeGrafter"/>
</dbReference>
<dbReference type="GO" id="GO:0030425">
    <property type="term" value="C:dendrite"/>
    <property type="evidence" value="ECO:0007669"/>
    <property type="project" value="TreeGrafter"/>
</dbReference>
<dbReference type="GO" id="GO:0031410">
    <property type="term" value="C:cytoplasmic vesicle"/>
    <property type="evidence" value="ECO:0007669"/>
    <property type="project" value="TreeGrafter"/>
</dbReference>
<evidence type="ECO:0000256" key="4">
    <source>
        <dbReference type="SAM" id="Coils"/>
    </source>
</evidence>
<dbReference type="InterPro" id="IPR006933">
    <property type="entry name" value="HAP1_N"/>
</dbReference>
<dbReference type="Ensembl" id="ENSAMXT00005056406.1">
    <property type="protein sequence ID" value="ENSAMXP00005052120.1"/>
    <property type="gene ID" value="ENSAMXG00005023466.1"/>
</dbReference>
<dbReference type="GO" id="GO:0048311">
    <property type="term" value="P:mitochondrion distribution"/>
    <property type="evidence" value="ECO:0007669"/>
    <property type="project" value="TreeGrafter"/>
</dbReference>
<keyword evidence="3" id="KW-0496">Mitochondrion</keyword>
<feature type="domain" description="HAP1 N-terminal" evidence="5">
    <location>
        <begin position="9"/>
        <end position="280"/>
    </location>
</feature>
<feature type="coiled-coil region" evidence="4">
    <location>
        <begin position="218"/>
        <end position="280"/>
    </location>
</feature>
<dbReference type="Pfam" id="PF04849">
    <property type="entry name" value="HAP1_N"/>
    <property type="match status" value="1"/>
</dbReference>
<proteinExistence type="predicted"/>
<accession>A0A8B9LIU6</accession>
<dbReference type="GO" id="GO:0017022">
    <property type="term" value="F:myosin binding"/>
    <property type="evidence" value="ECO:0007669"/>
    <property type="project" value="TreeGrafter"/>
</dbReference>
<organism evidence="6 7">
    <name type="scientific">Astyanax mexicanus</name>
    <name type="common">Blind cave fish</name>
    <name type="synonym">Astyanax fasciatus mexicanus</name>
    <dbReference type="NCBI Taxonomy" id="7994"/>
    <lineage>
        <taxon>Eukaryota</taxon>
        <taxon>Metazoa</taxon>
        <taxon>Chordata</taxon>
        <taxon>Craniata</taxon>
        <taxon>Vertebrata</taxon>
        <taxon>Euteleostomi</taxon>
        <taxon>Actinopterygii</taxon>
        <taxon>Neopterygii</taxon>
        <taxon>Teleostei</taxon>
        <taxon>Ostariophysi</taxon>
        <taxon>Characiformes</taxon>
        <taxon>Characoidei</taxon>
        <taxon>Acestrorhamphidae</taxon>
        <taxon>Acestrorhamphinae</taxon>
        <taxon>Astyanax</taxon>
    </lineage>
</organism>
<dbReference type="AlphaFoldDB" id="A0A8B9LIU6"/>